<keyword evidence="3" id="KW-1185">Reference proteome</keyword>
<protein>
    <submittedName>
        <fullName evidence="2">Uncharacterized protein</fullName>
    </submittedName>
</protein>
<name>A0A0L0FPS5_9EUKA</name>
<gene>
    <name evidence="2" type="ORF">SARC_08868</name>
</gene>
<dbReference type="EMBL" id="KQ242438">
    <property type="protein sequence ID" value="KNC78714.1"/>
    <property type="molecule type" value="Genomic_DNA"/>
</dbReference>
<sequence>MYHHHRSNPSDTHCTNNSPTTRNRIQNGYPHSFVFNRHELPNDYWAEPTQVLTIDEALFSIRYNDSLGHSQIFEEFWNCANIRKDAAQGPDIAKGTRASETLREELPMRQPLILMGTGFNEFCPTEAIGEHDEDKSVQ</sequence>
<dbReference type="AlphaFoldDB" id="A0A0L0FPS5"/>
<reference evidence="2 3" key="1">
    <citation type="submission" date="2011-02" db="EMBL/GenBank/DDBJ databases">
        <title>The Genome Sequence of Sphaeroforma arctica JP610.</title>
        <authorList>
            <consortium name="The Broad Institute Genome Sequencing Platform"/>
            <person name="Russ C."/>
            <person name="Cuomo C."/>
            <person name="Young S.K."/>
            <person name="Zeng Q."/>
            <person name="Gargeya S."/>
            <person name="Alvarado L."/>
            <person name="Berlin A."/>
            <person name="Chapman S.B."/>
            <person name="Chen Z."/>
            <person name="Freedman E."/>
            <person name="Gellesch M."/>
            <person name="Goldberg J."/>
            <person name="Griggs A."/>
            <person name="Gujja S."/>
            <person name="Heilman E."/>
            <person name="Heiman D."/>
            <person name="Howarth C."/>
            <person name="Mehta T."/>
            <person name="Neiman D."/>
            <person name="Pearson M."/>
            <person name="Roberts A."/>
            <person name="Saif S."/>
            <person name="Shea T."/>
            <person name="Shenoy N."/>
            <person name="Sisk P."/>
            <person name="Stolte C."/>
            <person name="Sykes S."/>
            <person name="White J."/>
            <person name="Yandava C."/>
            <person name="Burger G."/>
            <person name="Gray M.W."/>
            <person name="Holland P.W.H."/>
            <person name="King N."/>
            <person name="Lang F.B.F."/>
            <person name="Roger A.J."/>
            <person name="Ruiz-Trillo I."/>
            <person name="Haas B."/>
            <person name="Nusbaum C."/>
            <person name="Birren B."/>
        </authorList>
    </citation>
    <scope>NUCLEOTIDE SEQUENCE [LARGE SCALE GENOMIC DNA]</scope>
    <source>
        <strain evidence="2 3">JP610</strain>
    </source>
</reference>
<dbReference type="Proteomes" id="UP000054560">
    <property type="component" value="Unassembled WGS sequence"/>
</dbReference>
<evidence type="ECO:0000313" key="2">
    <source>
        <dbReference type="EMBL" id="KNC78714.1"/>
    </source>
</evidence>
<dbReference type="RefSeq" id="XP_014152616.1">
    <property type="nucleotide sequence ID" value="XM_014297141.1"/>
</dbReference>
<proteinExistence type="predicted"/>
<accession>A0A0L0FPS5</accession>
<organism evidence="2 3">
    <name type="scientific">Sphaeroforma arctica JP610</name>
    <dbReference type="NCBI Taxonomy" id="667725"/>
    <lineage>
        <taxon>Eukaryota</taxon>
        <taxon>Ichthyosporea</taxon>
        <taxon>Ichthyophonida</taxon>
        <taxon>Sphaeroforma</taxon>
    </lineage>
</organism>
<feature type="compositionally biased region" description="Polar residues" evidence="1">
    <location>
        <begin position="9"/>
        <end position="25"/>
    </location>
</feature>
<dbReference type="GeneID" id="25909372"/>
<evidence type="ECO:0000313" key="3">
    <source>
        <dbReference type="Proteomes" id="UP000054560"/>
    </source>
</evidence>
<evidence type="ECO:0000256" key="1">
    <source>
        <dbReference type="SAM" id="MobiDB-lite"/>
    </source>
</evidence>
<feature type="region of interest" description="Disordered" evidence="1">
    <location>
        <begin position="1"/>
        <end position="25"/>
    </location>
</feature>